<feature type="chain" id="PRO_5005466759" description="Lipoprotein" evidence="2">
    <location>
        <begin position="18"/>
        <end position="198"/>
    </location>
</feature>
<evidence type="ECO:0000313" key="3">
    <source>
        <dbReference type="EMBL" id="AKV01853.1"/>
    </source>
</evidence>
<dbReference type="RefSeq" id="WP_146652873.1">
    <property type="nucleotide sequence ID" value="NZ_CP012333.1"/>
</dbReference>
<keyword evidence="4" id="KW-1185">Reference proteome</keyword>
<feature type="compositionally biased region" description="Low complexity" evidence="1">
    <location>
        <begin position="52"/>
        <end position="62"/>
    </location>
</feature>
<dbReference type="AlphaFoldDB" id="A0A0K1Q7Y7"/>
<evidence type="ECO:0000256" key="1">
    <source>
        <dbReference type="SAM" id="MobiDB-lite"/>
    </source>
</evidence>
<name>A0A0K1Q7Y7_9BACT</name>
<dbReference type="STRING" id="1391654.AKJ09_08516"/>
<feature type="region of interest" description="Disordered" evidence="1">
    <location>
        <begin position="36"/>
        <end position="72"/>
    </location>
</feature>
<gene>
    <name evidence="3" type="ORF">AKJ09_08516</name>
</gene>
<organism evidence="3 4">
    <name type="scientific">Labilithrix luteola</name>
    <dbReference type="NCBI Taxonomy" id="1391654"/>
    <lineage>
        <taxon>Bacteria</taxon>
        <taxon>Pseudomonadati</taxon>
        <taxon>Myxococcota</taxon>
        <taxon>Polyangia</taxon>
        <taxon>Polyangiales</taxon>
        <taxon>Labilitrichaceae</taxon>
        <taxon>Labilithrix</taxon>
    </lineage>
</organism>
<evidence type="ECO:0008006" key="5">
    <source>
        <dbReference type="Google" id="ProtNLM"/>
    </source>
</evidence>
<dbReference type="EMBL" id="CP012333">
    <property type="protein sequence ID" value="AKV01853.1"/>
    <property type="molecule type" value="Genomic_DNA"/>
</dbReference>
<sequence length="198" mass="20302">MTLLADMARPRSLAVFAFAPIAVLLPSACTTSVTGTGTRIDTTADGGPPPSSDSNGTTTDDSQPSEYDALFGPPEVSSLTDDSLFGLWAGATLHSEVRVAFARDTIVIAQKCGSAPAVGLSVAATVTANAIKLLESKSLKNEWEPCSLKVSPIQIPACAAIGDIGCFTLTGSVLDVSGVALFKSEGYAPNSTFTKLSD</sequence>
<reference evidence="3 4" key="1">
    <citation type="submission" date="2015-08" db="EMBL/GenBank/DDBJ databases">
        <authorList>
            <person name="Babu N.S."/>
            <person name="Beckwith C.J."/>
            <person name="Beseler K.G."/>
            <person name="Brison A."/>
            <person name="Carone J.V."/>
            <person name="Caskin T.P."/>
            <person name="Diamond M."/>
            <person name="Durham M.E."/>
            <person name="Foxe J.M."/>
            <person name="Go M."/>
            <person name="Henderson B.A."/>
            <person name="Jones I.B."/>
            <person name="McGettigan J.A."/>
            <person name="Micheletti S.J."/>
            <person name="Nasrallah M.E."/>
            <person name="Ortiz D."/>
            <person name="Piller C.R."/>
            <person name="Privatt S.R."/>
            <person name="Schneider S.L."/>
            <person name="Sharp S."/>
            <person name="Smith T.C."/>
            <person name="Stanton J.D."/>
            <person name="Ullery H.E."/>
            <person name="Wilson R.J."/>
            <person name="Serrano M.G."/>
            <person name="Buck G."/>
            <person name="Lee V."/>
            <person name="Wang Y."/>
            <person name="Carvalho R."/>
            <person name="Voegtly L."/>
            <person name="Shi R."/>
            <person name="Duckworth R."/>
            <person name="Johnson A."/>
            <person name="Loviza R."/>
            <person name="Walstead R."/>
            <person name="Shah Z."/>
            <person name="Kiflezghi M."/>
            <person name="Wade K."/>
            <person name="Ball S.L."/>
            <person name="Bradley K.W."/>
            <person name="Asai D.J."/>
            <person name="Bowman C.A."/>
            <person name="Russell D.A."/>
            <person name="Pope W.H."/>
            <person name="Jacobs-Sera D."/>
            <person name="Hendrix R.W."/>
            <person name="Hatfull G.F."/>
        </authorList>
    </citation>
    <scope>NUCLEOTIDE SEQUENCE [LARGE SCALE GENOMIC DNA]</scope>
    <source>
        <strain evidence="3 4">DSM 27648</strain>
    </source>
</reference>
<evidence type="ECO:0000256" key="2">
    <source>
        <dbReference type="SAM" id="SignalP"/>
    </source>
</evidence>
<keyword evidence="2" id="KW-0732">Signal</keyword>
<evidence type="ECO:0000313" key="4">
    <source>
        <dbReference type="Proteomes" id="UP000064967"/>
    </source>
</evidence>
<dbReference type="Proteomes" id="UP000064967">
    <property type="component" value="Chromosome"/>
</dbReference>
<feature type="signal peptide" evidence="2">
    <location>
        <begin position="1"/>
        <end position="17"/>
    </location>
</feature>
<dbReference type="KEGG" id="llu:AKJ09_08516"/>
<protein>
    <recommendedName>
        <fullName evidence="5">Lipoprotein</fullName>
    </recommendedName>
</protein>
<proteinExistence type="predicted"/>
<accession>A0A0K1Q7Y7</accession>